<protein>
    <submittedName>
        <fullName evidence="1">Uncharacterized protein</fullName>
    </submittedName>
</protein>
<reference evidence="1" key="1">
    <citation type="submission" date="2023-06" db="EMBL/GenBank/DDBJ databases">
        <authorList>
            <person name="Delattre M."/>
        </authorList>
    </citation>
    <scope>NUCLEOTIDE SEQUENCE</scope>
    <source>
        <strain evidence="1">AF72</strain>
    </source>
</reference>
<keyword evidence="2" id="KW-1185">Reference proteome</keyword>
<evidence type="ECO:0000313" key="2">
    <source>
        <dbReference type="Proteomes" id="UP001177023"/>
    </source>
</evidence>
<feature type="non-terminal residue" evidence="1">
    <location>
        <position position="138"/>
    </location>
</feature>
<comment type="caution">
    <text evidence="1">The sequence shown here is derived from an EMBL/GenBank/DDBJ whole genome shotgun (WGS) entry which is preliminary data.</text>
</comment>
<proteinExistence type="predicted"/>
<dbReference type="EMBL" id="CATQJA010002662">
    <property type="protein sequence ID" value="CAJ0580733.1"/>
    <property type="molecule type" value="Genomic_DNA"/>
</dbReference>
<dbReference type="Proteomes" id="UP001177023">
    <property type="component" value="Unassembled WGS sequence"/>
</dbReference>
<organism evidence="1 2">
    <name type="scientific">Mesorhabditis spiculigera</name>
    <dbReference type="NCBI Taxonomy" id="96644"/>
    <lineage>
        <taxon>Eukaryota</taxon>
        <taxon>Metazoa</taxon>
        <taxon>Ecdysozoa</taxon>
        <taxon>Nematoda</taxon>
        <taxon>Chromadorea</taxon>
        <taxon>Rhabditida</taxon>
        <taxon>Rhabditina</taxon>
        <taxon>Rhabditomorpha</taxon>
        <taxon>Rhabditoidea</taxon>
        <taxon>Rhabditidae</taxon>
        <taxon>Mesorhabditinae</taxon>
        <taxon>Mesorhabditis</taxon>
    </lineage>
</organism>
<accession>A0AA36D6S0</accession>
<gene>
    <name evidence="1" type="ORF">MSPICULIGERA_LOCUS18921</name>
</gene>
<dbReference type="AlphaFoldDB" id="A0AA36D6S0"/>
<sequence length="138" mass="15748">MLIHIILILIGVSGLQAAEKTKSEGCELCSFVIGSALAKIDRTKESRPEGTRAILEFIALFLNNFNSDISHKDLGKGTAQWIVFWDRLQTTWEERIDKFTQDDRQRTMMHTVWNEVGDWMEEAVAEAARVVPAKDLRQ</sequence>
<evidence type="ECO:0000313" key="1">
    <source>
        <dbReference type="EMBL" id="CAJ0580733.1"/>
    </source>
</evidence>
<name>A0AA36D6S0_9BILA</name>